<dbReference type="InterPro" id="IPR050950">
    <property type="entry name" value="HTH-type_LysR_regulators"/>
</dbReference>
<dbReference type="AlphaFoldDB" id="A0A937D5E6"/>
<evidence type="ECO:0000256" key="2">
    <source>
        <dbReference type="ARBA" id="ARBA00023015"/>
    </source>
</evidence>
<dbReference type="EMBL" id="JAEQNA010000009">
    <property type="protein sequence ID" value="MBL0422630.1"/>
    <property type="molecule type" value="Genomic_DNA"/>
</dbReference>
<keyword evidence="4" id="KW-0804">Transcription</keyword>
<organism evidence="6 7">
    <name type="scientific">Ramlibacter aurantiacus</name>
    <dbReference type="NCBI Taxonomy" id="2801330"/>
    <lineage>
        <taxon>Bacteria</taxon>
        <taxon>Pseudomonadati</taxon>
        <taxon>Pseudomonadota</taxon>
        <taxon>Betaproteobacteria</taxon>
        <taxon>Burkholderiales</taxon>
        <taxon>Comamonadaceae</taxon>
        <taxon>Ramlibacter</taxon>
    </lineage>
</organism>
<dbReference type="GO" id="GO:0003700">
    <property type="term" value="F:DNA-binding transcription factor activity"/>
    <property type="evidence" value="ECO:0007669"/>
    <property type="project" value="InterPro"/>
</dbReference>
<dbReference type="SUPFAM" id="SSF53850">
    <property type="entry name" value="Periplasmic binding protein-like II"/>
    <property type="match status" value="1"/>
</dbReference>
<dbReference type="GO" id="GO:0003677">
    <property type="term" value="F:DNA binding"/>
    <property type="evidence" value="ECO:0007669"/>
    <property type="project" value="UniProtKB-KW"/>
</dbReference>
<dbReference type="GO" id="GO:0005829">
    <property type="term" value="C:cytosol"/>
    <property type="evidence" value="ECO:0007669"/>
    <property type="project" value="TreeGrafter"/>
</dbReference>
<dbReference type="Gene3D" id="3.40.190.290">
    <property type="match status" value="1"/>
</dbReference>
<keyword evidence="7" id="KW-1185">Reference proteome</keyword>
<dbReference type="InterPro" id="IPR036390">
    <property type="entry name" value="WH_DNA-bd_sf"/>
</dbReference>
<evidence type="ECO:0000313" key="6">
    <source>
        <dbReference type="EMBL" id="MBL0422630.1"/>
    </source>
</evidence>
<dbReference type="Proteomes" id="UP000613011">
    <property type="component" value="Unassembled WGS sequence"/>
</dbReference>
<dbReference type="Pfam" id="PF00126">
    <property type="entry name" value="HTH_1"/>
    <property type="match status" value="1"/>
</dbReference>
<dbReference type="Pfam" id="PF03466">
    <property type="entry name" value="LysR_substrate"/>
    <property type="match status" value="1"/>
</dbReference>
<dbReference type="PROSITE" id="PS50931">
    <property type="entry name" value="HTH_LYSR"/>
    <property type="match status" value="1"/>
</dbReference>
<dbReference type="InterPro" id="IPR000847">
    <property type="entry name" value="LysR_HTH_N"/>
</dbReference>
<comment type="similarity">
    <text evidence="1">Belongs to the LysR transcriptional regulatory family.</text>
</comment>
<name>A0A937D5E6_9BURK</name>
<dbReference type="InterPro" id="IPR005119">
    <property type="entry name" value="LysR_subst-bd"/>
</dbReference>
<dbReference type="SUPFAM" id="SSF46785">
    <property type="entry name" value="Winged helix' DNA-binding domain"/>
    <property type="match status" value="1"/>
</dbReference>
<dbReference type="PANTHER" id="PTHR30419">
    <property type="entry name" value="HTH-TYPE TRANSCRIPTIONAL REGULATOR YBHD"/>
    <property type="match status" value="1"/>
</dbReference>
<evidence type="ECO:0000256" key="3">
    <source>
        <dbReference type="ARBA" id="ARBA00023125"/>
    </source>
</evidence>
<sequence>MSTAWDLSRLRLFLLVLSEGSLTRTAVASGLTQPFVSRQIARLEEECGGKLFLRTGRGMTLSDFGEQLLPRIRALVEDADELTATVRERRGLLAGEVTLGVLSSLSPTLVVPLFLRLRALHPGIRLRVMEGSVAHIDQWVASGAVDLGVTYDYGNIGAGSESLARVSSYLVSAKGDRLTQTDNVPFRKLDGLPMVLPSAMSSIRVLLRRLEREAAIKLEVLLEAESGQIQRALTAHAGTYTIAAYHAIEEEVRKGQLQAACIIQPEIIRTIAMSATTVRATSGAARETARLIRELFADKEMQSRLGGTNGLNPR</sequence>
<dbReference type="Gene3D" id="1.10.10.10">
    <property type="entry name" value="Winged helix-like DNA-binding domain superfamily/Winged helix DNA-binding domain"/>
    <property type="match status" value="1"/>
</dbReference>
<protein>
    <submittedName>
        <fullName evidence="6">LysR family transcriptional regulator</fullName>
    </submittedName>
</protein>
<dbReference type="RefSeq" id="WP_201685737.1">
    <property type="nucleotide sequence ID" value="NZ_JAEQNA010000009.1"/>
</dbReference>
<dbReference type="InterPro" id="IPR036388">
    <property type="entry name" value="WH-like_DNA-bd_sf"/>
</dbReference>
<reference evidence="6" key="1">
    <citation type="submission" date="2021-01" db="EMBL/GenBank/DDBJ databases">
        <title>Ramlibacter sp. strain AW1 16S ribosomal RNA gene Genome sequencing and assembly.</title>
        <authorList>
            <person name="Kang M."/>
        </authorList>
    </citation>
    <scope>NUCLEOTIDE SEQUENCE</scope>
    <source>
        <strain evidence="6">AW1</strain>
    </source>
</reference>
<accession>A0A937D5E6</accession>
<proteinExistence type="inferred from homology"/>
<evidence type="ECO:0000256" key="1">
    <source>
        <dbReference type="ARBA" id="ARBA00009437"/>
    </source>
</evidence>
<gene>
    <name evidence="6" type="ORF">JI739_20000</name>
</gene>
<feature type="domain" description="HTH lysR-type" evidence="5">
    <location>
        <begin position="5"/>
        <end position="62"/>
    </location>
</feature>
<comment type="caution">
    <text evidence="6">The sequence shown here is derived from an EMBL/GenBank/DDBJ whole genome shotgun (WGS) entry which is preliminary data.</text>
</comment>
<keyword evidence="3" id="KW-0238">DNA-binding</keyword>
<keyword evidence="2" id="KW-0805">Transcription regulation</keyword>
<evidence type="ECO:0000313" key="7">
    <source>
        <dbReference type="Proteomes" id="UP000613011"/>
    </source>
</evidence>
<evidence type="ECO:0000259" key="5">
    <source>
        <dbReference type="PROSITE" id="PS50931"/>
    </source>
</evidence>
<evidence type="ECO:0000256" key="4">
    <source>
        <dbReference type="ARBA" id="ARBA00023163"/>
    </source>
</evidence>
<dbReference type="PRINTS" id="PR00039">
    <property type="entry name" value="HTHLYSR"/>
</dbReference>